<feature type="non-terminal residue" evidence="3">
    <location>
        <position position="1"/>
    </location>
</feature>
<feature type="domain" description="Fibronectin type-III" evidence="2">
    <location>
        <begin position="6"/>
        <end position="102"/>
    </location>
</feature>
<dbReference type="Pfam" id="PF00041">
    <property type="entry name" value="fn3"/>
    <property type="match status" value="2"/>
</dbReference>
<dbReference type="InterPro" id="IPR050991">
    <property type="entry name" value="ECM_Regulatory_Proteins"/>
</dbReference>
<organism evidence="3 4">
    <name type="scientific">Porites lobata</name>
    <dbReference type="NCBI Taxonomy" id="104759"/>
    <lineage>
        <taxon>Eukaryota</taxon>
        <taxon>Metazoa</taxon>
        <taxon>Cnidaria</taxon>
        <taxon>Anthozoa</taxon>
        <taxon>Hexacorallia</taxon>
        <taxon>Scleractinia</taxon>
        <taxon>Fungiina</taxon>
        <taxon>Poritidae</taxon>
        <taxon>Porites</taxon>
    </lineage>
</organism>
<name>A0ABN8NHF8_9CNID</name>
<dbReference type="CDD" id="cd00063">
    <property type="entry name" value="FN3"/>
    <property type="match status" value="2"/>
</dbReference>
<dbReference type="SMART" id="SM00060">
    <property type="entry name" value="FN3"/>
    <property type="match status" value="2"/>
</dbReference>
<sequence length="232" mass="26271">DHDYQPVHSLKAVVVNASSIVLTWEEPPDIKNPSDIKITMSYTADGRYKMELSNATMTSSTFRFLDFNTRYTFEVRTRFSKDNSLGPPVHVIKRTDAFTAPVGRLTAKVGYNSVVLYWSAPGTIRPRALKHYLIKWNCTDCYYGQRRGQKTCAATNCTIPNLQRGHRYSFSVQAITDFGPGEISMISVLISRYFGQVRNLQASVDDDYNMTITWDPPLNLDAKDSKVTCQSD</sequence>
<dbReference type="InterPro" id="IPR003961">
    <property type="entry name" value="FN3_dom"/>
</dbReference>
<evidence type="ECO:0000259" key="2">
    <source>
        <dbReference type="PROSITE" id="PS50853"/>
    </source>
</evidence>
<dbReference type="Gene3D" id="2.60.40.10">
    <property type="entry name" value="Immunoglobulins"/>
    <property type="match status" value="2"/>
</dbReference>
<protein>
    <recommendedName>
        <fullName evidence="2">Fibronectin type-III domain-containing protein</fullName>
    </recommendedName>
</protein>
<dbReference type="PANTHER" id="PTHR46708">
    <property type="entry name" value="TENASCIN"/>
    <property type="match status" value="1"/>
</dbReference>
<comment type="caution">
    <text evidence="3">The sequence shown here is derived from an EMBL/GenBank/DDBJ whole genome shotgun (WGS) entry which is preliminary data.</text>
</comment>
<keyword evidence="1" id="KW-0677">Repeat</keyword>
<dbReference type="InterPro" id="IPR013783">
    <property type="entry name" value="Ig-like_fold"/>
</dbReference>
<dbReference type="PROSITE" id="PS50853">
    <property type="entry name" value="FN3"/>
    <property type="match status" value="1"/>
</dbReference>
<evidence type="ECO:0000313" key="3">
    <source>
        <dbReference type="EMBL" id="CAH3105773.1"/>
    </source>
</evidence>
<accession>A0ABN8NHF8</accession>
<evidence type="ECO:0000313" key="4">
    <source>
        <dbReference type="Proteomes" id="UP001159405"/>
    </source>
</evidence>
<dbReference type="InterPro" id="IPR036116">
    <property type="entry name" value="FN3_sf"/>
</dbReference>
<evidence type="ECO:0000256" key="1">
    <source>
        <dbReference type="ARBA" id="ARBA00022737"/>
    </source>
</evidence>
<dbReference type="PANTHER" id="PTHR46708:SF2">
    <property type="entry name" value="FIBRONECTIN TYPE-III DOMAIN-CONTAINING PROTEIN"/>
    <property type="match status" value="1"/>
</dbReference>
<dbReference type="EMBL" id="CALNXK010000018">
    <property type="protein sequence ID" value="CAH3105773.1"/>
    <property type="molecule type" value="Genomic_DNA"/>
</dbReference>
<dbReference type="Proteomes" id="UP001159405">
    <property type="component" value="Unassembled WGS sequence"/>
</dbReference>
<proteinExistence type="predicted"/>
<dbReference type="SUPFAM" id="SSF49265">
    <property type="entry name" value="Fibronectin type III"/>
    <property type="match status" value="1"/>
</dbReference>
<gene>
    <name evidence="3" type="ORF">PLOB_00013853</name>
</gene>
<reference evidence="3 4" key="1">
    <citation type="submission" date="2022-05" db="EMBL/GenBank/DDBJ databases">
        <authorList>
            <consortium name="Genoscope - CEA"/>
            <person name="William W."/>
        </authorList>
    </citation>
    <scope>NUCLEOTIDE SEQUENCE [LARGE SCALE GENOMIC DNA]</scope>
</reference>
<keyword evidence="4" id="KW-1185">Reference proteome</keyword>